<feature type="chain" id="PRO_5001566647" evidence="1">
    <location>
        <begin position="22"/>
        <end position="138"/>
    </location>
</feature>
<evidence type="ECO:0000313" key="3">
    <source>
        <dbReference type="Proteomes" id="UP000024836"/>
    </source>
</evidence>
<dbReference type="EMBL" id="AQQY01000001">
    <property type="protein sequence ID" value="KCV83149.1"/>
    <property type="molecule type" value="Genomic_DNA"/>
</dbReference>
<dbReference type="AlphaFoldDB" id="A0A058ZNE8"/>
<sequence>MKNFLRLCVVVSTFLAGPALAGDDITREIPVDESFHQITITNGFVMKIQIIKGAGFYELCGVGAYRNSEIQRGLRGFMRDSSLTNHGKVALRGFNYFAKVRQGSNFIGELAKCKATNVPLNGAAPNFDIDFSTKGYRF</sequence>
<gene>
    <name evidence="2" type="ORF">ATO10_00270</name>
</gene>
<accession>A0A058ZNE8</accession>
<comment type="caution">
    <text evidence="2">The sequence shown here is derived from an EMBL/GenBank/DDBJ whole genome shotgun (WGS) entry which is preliminary data.</text>
</comment>
<organism evidence="2 3">
    <name type="scientific">Actibacterium atlanticum</name>
    <dbReference type="NCBI Taxonomy" id="1461693"/>
    <lineage>
        <taxon>Bacteria</taxon>
        <taxon>Pseudomonadati</taxon>
        <taxon>Pseudomonadota</taxon>
        <taxon>Alphaproteobacteria</taxon>
        <taxon>Rhodobacterales</taxon>
        <taxon>Roseobacteraceae</taxon>
        <taxon>Actibacterium</taxon>
    </lineage>
</organism>
<evidence type="ECO:0000313" key="2">
    <source>
        <dbReference type="EMBL" id="KCV83149.1"/>
    </source>
</evidence>
<reference evidence="2 3" key="1">
    <citation type="submission" date="2013-04" db="EMBL/GenBank/DDBJ databases">
        <title>Shimia sp. 22II-S11-Z10 Genome Sequencing.</title>
        <authorList>
            <person name="Lai Q."/>
            <person name="Li G."/>
            <person name="Shao Z."/>
        </authorList>
    </citation>
    <scope>NUCLEOTIDE SEQUENCE [LARGE SCALE GENOMIC DNA]</scope>
    <source>
        <strain evidence="3">22II-S11-Z10</strain>
    </source>
</reference>
<keyword evidence="1" id="KW-0732">Signal</keyword>
<evidence type="ECO:0000256" key="1">
    <source>
        <dbReference type="SAM" id="SignalP"/>
    </source>
</evidence>
<feature type="signal peptide" evidence="1">
    <location>
        <begin position="1"/>
        <end position="21"/>
    </location>
</feature>
<dbReference type="RefSeq" id="WP_035246615.1">
    <property type="nucleotide sequence ID" value="NZ_AQQY01000001.1"/>
</dbReference>
<dbReference type="STRING" id="1461693.ATO10_00270"/>
<proteinExistence type="predicted"/>
<protein>
    <submittedName>
        <fullName evidence="2">Uncharacterized protein</fullName>
    </submittedName>
</protein>
<name>A0A058ZNE8_9RHOB</name>
<keyword evidence="3" id="KW-1185">Reference proteome</keyword>
<dbReference type="Proteomes" id="UP000024836">
    <property type="component" value="Unassembled WGS sequence"/>
</dbReference>